<accession>A0ABT9EXM7</accession>
<evidence type="ECO:0000259" key="1">
    <source>
        <dbReference type="PROSITE" id="PS50887"/>
    </source>
</evidence>
<dbReference type="Pfam" id="PF00990">
    <property type="entry name" value="GGDEF"/>
    <property type="match status" value="1"/>
</dbReference>
<organism evidence="2 3">
    <name type="scientific">Neptunomonas phycophila</name>
    <dbReference type="NCBI Taxonomy" id="1572645"/>
    <lineage>
        <taxon>Bacteria</taxon>
        <taxon>Pseudomonadati</taxon>
        <taxon>Pseudomonadota</taxon>
        <taxon>Gammaproteobacteria</taxon>
        <taxon>Oceanospirillales</taxon>
        <taxon>Oceanospirillaceae</taxon>
        <taxon>Neptunomonas</taxon>
    </lineage>
</organism>
<gene>
    <name evidence="2" type="ORF">Q8W30_14650</name>
</gene>
<dbReference type="PROSITE" id="PS50887">
    <property type="entry name" value="GGDEF"/>
    <property type="match status" value="1"/>
</dbReference>
<dbReference type="EMBL" id="JAUYVO010000010">
    <property type="protein sequence ID" value="MDP2523812.1"/>
    <property type="molecule type" value="Genomic_DNA"/>
</dbReference>
<comment type="caution">
    <text evidence="2">The sequence shown here is derived from an EMBL/GenBank/DDBJ whole genome shotgun (WGS) entry which is preliminary data.</text>
</comment>
<dbReference type="EC" id="2.7.7.65" evidence="2"/>
<keyword evidence="2" id="KW-0808">Transferase</keyword>
<dbReference type="RefSeq" id="WP_215152678.1">
    <property type="nucleotide sequence ID" value="NZ_JAHHDZ010000019.1"/>
</dbReference>
<protein>
    <submittedName>
        <fullName evidence="2">Diguanylate cyclase</fullName>
        <ecNumber evidence="2">2.7.7.65</ecNumber>
    </submittedName>
</protein>
<keyword evidence="2" id="KW-0548">Nucleotidyltransferase</keyword>
<dbReference type="SUPFAM" id="SSF55073">
    <property type="entry name" value="Nucleotide cyclase"/>
    <property type="match status" value="1"/>
</dbReference>
<evidence type="ECO:0000313" key="2">
    <source>
        <dbReference type="EMBL" id="MDP2523812.1"/>
    </source>
</evidence>
<dbReference type="GO" id="GO:0052621">
    <property type="term" value="F:diguanylate cyclase activity"/>
    <property type="evidence" value="ECO:0007669"/>
    <property type="project" value="UniProtKB-EC"/>
</dbReference>
<dbReference type="InterPro" id="IPR029787">
    <property type="entry name" value="Nucleotide_cyclase"/>
</dbReference>
<keyword evidence="3" id="KW-1185">Reference proteome</keyword>
<reference evidence="2" key="1">
    <citation type="submission" date="2023-07" db="EMBL/GenBank/DDBJ databases">
        <title>Genome content predicts the carbon catabolic preferences of heterotrophic bacteria.</title>
        <authorList>
            <person name="Gralka M."/>
        </authorList>
    </citation>
    <scope>NUCLEOTIDE SEQUENCE</scope>
    <source>
        <strain evidence="2">5G01</strain>
    </source>
</reference>
<dbReference type="Proteomes" id="UP001177341">
    <property type="component" value="Unassembled WGS sequence"/>
</dbReference>
<name>A0ABT9EXM7_9GAMM</name>
<dbReference type="NCBIfam" id="TIGR00254">
    <property type="entry name" value="GGDEF"/>
    <property type="match status" value="1"/>
</dbReference>
<dbReference type="Gene3D" id="3.30.70.270">
    <property type="match status" value="1"/>
</dbReference>
<dbReference type="InterPro" id="IPR000160">
    <property type="entry name" value="GGDEF_dom"/>
</dbReference>
<sequence>MKQRIRHLGEVFRHGGDEFVWVINKTSSSNTNLNTELTTIIGEIEKSIQESWPTVGISYGIVNGQEGQNHNSVLEKADRLMYEHKVAKKSPIQTPRA</sequence>
<dbReference type="InterPro" id="IPR043128">
    <property type="entry name" value="Rev_trsase/Diguanyl_cyclase"/>
</dbReference>
<feature type="domain" description="GGDEF" evidence="1">
    <location>
        <begin position="1"/>
        <end position="97"/>
    </location>
</feature>
<evidence type="ECO:0000313" key="3">
    <source>
        <dbReference type="Proteomes" id="UP001177341"/>
    </source>
</evidence>
<proteinExistence type="predicted"/>